<proteinExistence type="predicted"/>
<accession>Q69JH1</accession>
<sequence length="133" mass="15293">MAAAPIVADGYGGDAERNQRRLFRAERLRFRLGAGQTDLTNIPLRLLYDNCHPLAFLLNYCNKEAQMSLVTKIESPMTSLAPYLALNWSRKLIDARNKNMEIRQCYCYPICDSSRFSNGNKSMIQLYQFLAYL</sequence>
<evidence type="ECO:0000313" key="2">
    <source>
        <dbReference type="Proteomes" id="UP000000763"/>
    </source>
</evidence>
<reference evidence="2" key="1">
    <citation type="journal article" date="2005" name="Nature">
        <title>The map-based sequence of the rice genome.</title>
        <authorList>
            <consortium name="International rice genome sequencing project (IRGSP)"/>
            <person name="Matsumoto T."/>
            <person name="Wu J."/>
            <person name="Kanamori H."/>
            <person name="Katayose Y."/>
            <person name="Fujisawa M."/>
            <person name="Namiki N."/>
            <person name="Mizuno H."/>
            <person name="Yamamoto K."/>
            <person name="Antonio B.A."/>
            <person name="Baba T."/>
            <person name="Sakata K."/>
            <person name="Nagamura Y."/>
            <person name="Aoki H."/>
            <person name="Arikawa K."/>
            <person name="Arita K."/>
            <person name="Bito T."/>
            <person name="Chiden Y."/>
            <person name="Fujitsuka N."/>
            <person name="Fukunaka R."/>
            <person name="Hamada M."/>
            <person name="Harada C."/>
            <person name="Hayashi A."/>
            <person name="Hijishita S."/>
            <person name="Honda M."/>
            <person name="Hosokawa S."/>
            <person name="Ichikawa Y."/>
            <person name="Idonuma A."/>
            <person name="Iijima M."/>
            <person name="Ikeda M."/>
            <person name="Ikeno M."/>
            <person name="Ito K."/>
            <person name="Ito S."/>
            <person name="Ito T."/>
            <person name="Ito Y."/>
            <person name="Ito Y."/>
            <person name="Iwabuchi A."/>
            <person name="Kamiya K."/>
            <person name="Karasawa W."/>
            <person name="Kurita K."/>
            <person name="Katagiri S."/>
            <person name="Kikuta A."/>
            <person name="Kobayashi H."/>
            <person name="Kobayashi N."/>
            <person name="Machita K."/>
            <person name="Maehara T."/>
            <person name="Masukawa M."/>
            <person name="Mizubayashi T."/>
            <person name="Mukai Y."/>
            <person name="Nagasaki H."/>
            <person name="Nagata Y."/>
            <person name="Naito S."/>
            <person name="Nakashima M."/>
            <person name="Nakama Y."/>
            <person name="Nakamichi Y."/>
            <person name="Nakamura M."/>
            <person name="Meguro A."/>
            <person name="Negishi M."/>
            <person name="Ohta I."/>
            <person name="Ohta T."/>
            <person name="Okamoto M."/>
            <person name="Ono N."/>
            <person name="Saji S."/>
            <person name="Sakaguchi M."/>
            <person name="Sakai K."/>
            <person name="Shibata M."/>
            <person name="Shimokawa T."/>
            <person name="Song J."/>
            <person name="Takazaki Y."/>
            <person name="Terasawa K."/>
            <person name="Tsugane M."/>
            <person name="Tsuji K."/>
            <person name="Ueda S."/>
            <person name="Waki K."/>
            <person name="Yamagata H."/>
            <person name="Yamamoto M."/>
            <person name="Yamamoto S."/>
            <person name="Yamane H."/>
            <person name="Yoshiki S."/>
            <person name="Yoshihara R."/>
            <person name="Yukawa K."/>
            <person name="Zhong H."/>
            <person name="Yano M."/>
            <person name="Yuan Q."/>
            <person name="Ouyang S."/>
            <person name="Liu J."/>
            <person name="Jones K.M."/>
            <person name="Gansberger K."/>
            <person name="Moffat K."/>
            <person name="Hill J."/>
            <person name="Bera J."/>
            <person name="Fadrosh D."/>
            <person name="Jin S."/>
            <person name="Johri S."/>
            <person name="Kim M."/>
            <person name="Overton L."/>
            <person name="Reardon M."/>
            <person name="Tsitrin T."/>
            <person name="Vuong H."/>
            <person name="Weaver B."/>
            <person name="Ciecko A."/>
            <person name="Tallon L."/>
            <person name="Jackson J."/>
            <person name="Pai G."/>
            <person name="Aken S.V."/>
            <person name="Utterback T."/>
            <person name="Reidmuller S."/>
            <person name="Feldblyum T."/>
            <person name="Hsiao J."/>
            <person name="Zismann V."/>
            <person name="Iobst S."/>
            <person name="de Vazeille A.R."/>
            <person name="Buell C.R."/>
            <person name="Ying K."/>
            <person name="Li Y."/>
            <person name="Lu T."/>
            <person name="Huang Y."/>
            <person name="Zhao Q."/>
            <person name="Feng Q."/>
            <person name="Zhang L."/>
            <person name="Zhu J."/>
            <person name="Weng Q."/>
            <person name="Mu J."/>
            <person name="Lu Y."/>
            <person name="Fan D."/>
            <person name="Liu Y."/>
            <person name="Guan J."/>
            <person name="Zhang Y."/>
            <person name="Yu S."/>
            <person name="Liu X."/>
            <person name="Zhang Y."/>
            <person name="Hong G."/>
            <person name="Han B."/>
            <person name="Choisne N."/>
            <person name="Demange N."/>
            <person name="Orjeda G."/>
            <person name="Samain S."/>
            <person name="Cattolico L."/>
            <person name="Pelletier E."/>
            <person name="Couloux A."/>
            <person name="Segurens B."/>
            <person name="Wincker P."/>
            <person name="D'Hont A."/>
            <person name="Scarpelli C."/>
            <person name="Weissenbach J."/>
            <person name="Salanoubat M."/>
            <person name="Quetier F."/>
            <person name="Yu Y."/>
            <person name="Kim H.R."/>
            <person name="Rambo T."/>
            <person name="Currie J."/>
            <person name="Collura K."/>
            <person name="Luo M."/>
            <person name="Yang T."/>
            <person name="Ammiraju J.S.S."/>
            <person name="Engler F."/>
            <person name="Soderlund C."/>
            <person name="Wing R.A."/>
            <person name="Palmer L.E."/>
            <person name="de la Bastide M."/>
            <person name="Spiegel L."/>
            <person name="Nascimento L."/>
            <person name="Zutavern T."/>
            <person name="O'Shaughnessy A."/>
            <person name="Dike S."/>
            <person name="Dedhia N."/>
            <person name="Preston R."/>
            <person name="Balija V."/>
            <person name="McCombie W.R."/>
            <person name="Chow T."/>
            <person name="Chen H."/>
            <person name="Chung M."/>
            <person name="Chen C."/>
            <person name="Shaw J."/>
            <person name="Wu H."/>
            <person name="Hsiao K."/>
            <person name="Chao Y."/>
            <person name="Chu M."/>
            <person name="Cheng C."/>
            <person name="Hour A."/>
            <person name="Lee P."/>
            <person name="Lin S."/>
            <person name="Lin Y."/>
            <person name="Liou J."/>
            <person name="Liu S."/>
            <person name="Hsing Y."/>
            <person name="Raghuvanshi S."/>
            <person name="Mohanty A."/>
            <person name="Bharti A.K."/>
            <person name="Gaur A."/>
            <person name="Gupta V."/>
            <person name="Kumar D."/>
            <person name="Ravi V."/>
            <person name="Vij S."/>
            <person name="Kapur A."/>
            <person name="Khurana P."/>
            <person name="Khurana P."/>
            <person name="Khurana J.P."/>
            <person name="Tyagi A.K."/>
            <person name="Gaikwad K."/>
            <person name="Singh A."/>
            <person name="Dalal V."/>
            <person name="Srivastava S."/>
            <person name="Dixit A."/>
            <person name="Pal A.K."/>
            <person name="Ghazi I.A."/>
            <person name="Yadav M."/>
            <person name="Pandit A."/>
            <person name="Bhargava A."/>
            <person name="Sureshbabu K."/>
            <person name="Batra K."/>
            <person name="Sharma T.R."/>
            <person name="Mohapatra T."/>
            <person name="Singh N.K."/>
            <person name="Messing J."/>
            <person name="Nelson A.B."/>
            <person name="Fuks G."/>
            <person name="Kavchok S."/>
            <person name="Keizer G."/>
            <person name="Linton E."/>
            <person name="Llaca V."/>
            <person name="Song R."/>
            <person name="Tanyolac B."/>
            <person name="Young S."/>
            <person name="Ho-Il K."/>
            <person name="Hahn J.H."/>
            <person name="Sangsakoo G."/>
            <person name="Vanavichit A."/>
            <person name="de Mattos Luiz.A.T."/>
            <person name="Zimmer P.D."/>
            <person name="Malone G."/>
            <person name="Dellagostin O."/>
            <person name="de Oliveira A.C."/>
            <person name="Bevan M."/>
            <person name="Bancroft I."/>
            <person name="Minx P."/>
            <person name="Cordum H."/>
            <person name="Wilson R."/>
            <person name="Cheng Z."/>
            <person name="Jin W."/>
            <person name="Jiang J."/>
            <person name="Leong S.A."/>
            <person name="Iwama H."/>
            <person name="Gojobori T."/>
            <person name="Itoh T."/>
            <person name="Niimura Y."/>
            <person name="Fujii Y."/>
            <person name="Habara T."/>
            <person name="Sakai H."/>
            <person name="Sato Y."/>
            <person name="Wilson G."/>
            <person name="Kumar K."/>
            <person name="McCouch S."/>
            <person name="Juretic N."/>
            <person name="Hoen D."/>
            <person name="Wright S."/>
            <person name="Bruskiewich R."/>
            <person name="Bureau T."/>
            <person name="Miyao A."/>
            <person name="Hirochika H."/>
            <person name="Nishikawa T."/>
            <person name="Kadowaki K."/>
            <person name="Sugiura M."/>
            <person name="Burr B."/>
            <person name="Sasaki T."/>
        </authorList>
    </citation>
    <scope>NUCLEOTIDE SEQUENCE [LARGE SCALE GENOMIC DNA]</scope>
    <source>
        <strain evidence="2">cv. Nipponbare</strain>
    </source>
</reference>
<dbReference type="AlphaFoldDB" id="Q69JH1"/>
<protein>
    <submittedName>
        <fullName evidence="1">Uncharacterized protein</fullName>
    </submittedName>
</protein>
<gene>
    <name evidence="1" type="primary">P0217C03.7</name>
</gene>
<dbReference type="EMBL" id="AP006173">
    <property type="protein sequence ID" value="BAD34357.1"/>
    <property type="molecule type" value="Genomic_DNA"/>
</dbReference>
<evidence type="ECO:0000313" key="1">
    <source>
        <dbReference type="EMBL" id="BAD34357.1"/>
    </source>
</evidence>
<organism evidence="1 2">
    <name type="scientific">Oryza sativa subsp. japonica</name>
    <name type="common">Rice</name>
    <dbReference type="NCBI Taxonomy" id="39947"/>
    <lineage>
        <taxon>Eukaryota</taxon>
        <taxon>Viridiplantae</taxon>
        <taxon>Streptophyta</taxon>
        <taxon>Embryophyta</taxon>
        <taxon>Tracheophyta</taxon>
        <taxon>Spermatophyta</taxon>
        <taxon>Magnoliopsida</taxon>
        <taxon>Liliopsida</taxon>
        <taxon>Poales</taxon>
        <taxon>Poaceae</taxon>
        <taxon>BOP clade</taxon>
        <taxon>Oryzoideae</taxon>
        <taxon>Oryzeae</taxon>
        <taxon>Oryzinae</taxon>
        <taxon>Oryza</taxon>
        <taxon>Oryza sativa</taxon>
    </lineage>
</organism>
<reference evidence="2" key="2">
    <citation type="journal article" date="2008" name="Nucleic Acids Res.">
        <title>The rice annotation project database (RAP-DB): 2008 update.</title>
        <authorList>
            <consortium name="The rice annotation project (RAP)"/>
        </authorList>
    </citation>
    <scope>GENOME REANNOTATION</scope>
    <source>
        <strain evidence="2">cv. Nipponbare</strain>
    </source>
</reference>
<dbReference type="Proteomes" id="UP000000763">
    <property type="component" value="Chromosome 9"/>
</dbReference>
<name>Q69JH1_ORYSJ</name>